<dbReference type="InterPro" id="IPR027589">
    <property type="entry name" value="Choice_anch_B"/>
</dbReference>
<evidence type="ECO:0000313" key="2">
    <source>
        <dbReference type="EMBL" id="KAJ9668311.1"/>
    </source>
</evidence>
<dbReference type="PANTHER" id="PTHR38787">
    <property type="entry name" value="REGULATORY P DOMAIN-CONTAINING PROTEIN"/>
    <property type="match status" value="1"/>
</dbReference>
<protein>
    <submittedName>
        <fullName evidence="2">Uncharacterized protein</fullName>
    </submittedName>
</protein>
<feature type="chain" id="PRO_5045671886" evidence="1">
    <location>
        <begin position="18"/>
        <end position="251"/>
    </location>
</feature>
<comment type="caution">
    <text evidence="2">The sequence shown here is derived from an EMBL/GenBank/DDBJ whole genome shotgun (WGS) entry which is preliminary data.</text>
</comment>
<evidence type="ECO:0000256" key="1">
    <source>
        <dbReference type="SAM" id="SignalP"/>
    </source>
</evidence>
<sequence length="251" mass="27740">MRFSTLALLGLVSTGFASEMERLMEMKTAERQAMRSRGDFAKGKHARREKEKCRNGKAGEYACDNVDMLDFISHEEMGSTTREGNDVWGWTSPDGREFGAVGQTDGTAFIEVRPNGELTYLGRLPTQTMSSLWRDMKVIDGYCYIGSEAPGHGLQVFDMRKLLSIKLNGRDASGPVTFNTAMDLTAWFRGFDSSRNIVAHEAAKMIYAVGTRRRTTCQGGLFMVDVSDPSNLTSPGCANQDGYVHDAQCSL</sequence>
<keyword evidence="1" id="KW-0732">Signal</keyword>
<proteinExistence type="predicted"/>
<accession>A0ABQ9P139</accession>
<name>A0ABQ9P139_9PEZI</name>
<dbReference type="EMBL" id="JAPDRL010000007">
    <property type="protein sequence ID" value="KAJ9668311.1"/>
    <property type="molecule type" value="Genomic_DNA"/>
</dbReference>
<dbReference type="PANTHER" id="PTHR38787:SF1">
    <property type="entry name" value="REGULATORY P DOMAIN-CONTAINING PROTEIN"/>
    <property type="match status" value="1"/>
</dbReference>
<dbReference type="Proteomes" id="UP001172684">
    <property type="component" value="Unassembled WGS sequence"/>
</dbReference>
<keyword evidence="3" id="KW-1185">Reference proteome</keyword>
<reference evidence="2" key="1">
    <citation type="submission" date="2022-10" db="EMBL/GenBank/DDBJ databases">
        <title>Culturing micro-colonial fungi from biological soil crusts in the Mojave desert and describing Neophaeococcomyces mojavensis, and introducing the new genera and species Taxawa tesnikishii.</title>
        <authorList>
            <person name="Kurbessoian T."/>
            <person name="Stajich J.E."/>
        </authorList>
    </citation>
    <scope>NUCLEOTIDE SEQUENCE</scope>
    <source>
        <strain evidence="2">TK_1</strain>
    </source>
</reference>
<gene>
    <name evidence="2" type="ORF">H2201_001359</name>
</gene>
<evidence type="ECO:0000313" key="3">
    <source>
        <dbReference type="Proteomes" id="UP001172684"/>
    </source>
</evidence>
<organism evidence="2 3">
    <name type="scientific">Coniosporium apollinis</name>
    <dbReference type="NCBI Taxonomy" id="61459"/>
    <lineage>
        <taxon>Eukaryota</taxon>
        <taxon>Fungi</taxon>
        <taxon>Dikarya</taxon>
        <taxon>Ascomycota</taxon>
        <taxon>Pezizomycotina</taxon>
        <taxon>Dothideomycetes</taxon>
        <taxon>Dothideomycetes incertae sedis</taxon>
        <taxon>Coniosporium</taxon>
    </lineage>
</organism>
<dbReference type="NCBIfam" id="TIGR04312">
    <property type="entry name" value="choice_anch_B"/>
    <property type="match status" value="1"/>
</dbReference>
<feature type="signal peptide" evidence="1">
    <location>
        <begin position="1"/>
        <end position="17"/>
    </location>
</feature>